<evidence type="ECO:0000313" key="2">
    <source>
        <dbReference type="Proteomes" id="UP000244722"/>
    </source>
</evidence>
<sequence length="62" mass="7251">MPAFFFPRIRSLRLFHSSTWRFLNSPERELHVRGPSYSTVVPPNSRAVEPSESLLHFAPREL</sequence>
<dbReference type="EMBL" id="NESQ01000207">
    <property type="protein sequence ID" value="PUU76009.1"/>
    <property type="molecule type" value="Genomic_DNA"/>
</dbReference>
<protein>
    <submittedName>
        <fullName evidence="1">Uncharacterized protein</fullName>
    </submittedName>
</protein>
<evidence type="ECO:0000313" key="1">
    <source>
        <dbReference type="EMBL" id="PUU76009.1"/>
    </source>
</evidence>
<dbReference type="AlphaFoldDB" id="A0A2T6ZKI4"/>
<reference evidence="1 2" key="1">
    <citation type="submission" date="2017-04" db="EMBL/GenBank/DDBJ databases">
        <title>Draft genome sequence of Tuber borchii Vittad., a whitish edible truffle.</title>
        <authorList>
            <consortium name="DOE Joint Genome Institute"/>
            <person name="Murat C."/>
            <person name="Kuo A."/>
            <person name="Barry K.W."/>
            <person name="Clum A."/>
            <person name="Dockter R.B."/>
            <person name="Fauchery L."/>
            <person name="Iotti M."/>
            <person name="Kohler A."/>
            <person name="Labutti K."/>
            <person name="Lindquist E.A."/>
            <person name="Lipzen A."/>
            <person name="Ohm R.A."/>
            <person name="Wang M."/>
            <person name="Grigoriev I.V."/>
            <person name="Zambonelli A."/>
            <person name="Martin F.M."/>
        </authorList>
    </citation>
    <scope>NUCLEOTIDE SEQUENCE [LARGE SCALE GENOMIC DNA]</scope>
    <source>
        <strain evidence="1 2">Tbo3840</strain>
    </source>
</reference>
<comment type="caution">
    <text evidence="1">The sequence shown here is derived from an EMBL/GenBank/DDBJ whole genome shotgun (WGS) entry which is preliminary data.</text>
</comment>
<gene>
    <name evidence="1" type="ORF">B9Z19DRAFT_1089174</name>
</gene>
<organism evidence="1 2">
    <name type="scientific">Tuber borchii</name>
    <name type="common">White truffle</name>
    <dbReference type="NCBI Taxonomy" id="42251"/>
    <lineage>
        <taxon>Eukaryota</taxon>
        <taxon>Fungi</taxon>
        <taxon>Dikarya</taxon>
        <taxon>Ascomycota</taxon>
        <taxon>Pezizomycotina</taxon>
        <taxon>Pezizomycetes</taxon>
        <taxon>Pezizales</taxon>
        <taxon>Tuberaceae</taxon>
        <taxon>Tuber</taxon>
    </lineage>
</organism>
<dbReference type="Proteomes" id="UP000244722">
    <property type="component" value="Unassembled WGS sequence"/>
</dbReference>
<proteinExistence type="predicted"/>
<name>A0A2T6ZKI4_TUBBO</name>
<accession>A0A2T6ZKI4</accession>
<keyword evidence="2" id="KW-1185">Reference proteome</keyword>